<dbReference type="InterPro" id="IPR013604">
    <property type="entry name" value="7TM_chemorcpt"/>
</dbReference>
<keyword evidence="8" id="KW-1185">Reference proteome</keyword>
<gene>
    <name evidence="7" type="ORF">ANN_20269</name>
</gene>
<keyword evidence="4 6" id="KW-1133">Transmembrane helix</keyword>
<dbReference type="Pfam" id="PF08395">
    <property type="entry name" value="7tm_7"/>
    <property type="match status" value="1"/>
</dbReference>
<organism evidence="7 8">
    <name type="scientific">Periplaneta americana</name>
    <name type="common">American cockroach</name>
    <name type="synonym">Blatta americana</name>
    <dbReference type="NCBI Taxonomy" id="6978"/>
    <lineage>
        <taxon>Eukaryota</taxon>
        <taxon>Metazoa</taxon>
        <taxon>Ecdysozoa</taxon>
        <taxon>Arthropoda</taxon>
        <taxon>Hexapoda</taxon>
        <taxon>Insecta</taxon>
        <taxon>Pterygota</taxon>
        <taxon>Neoptera</taxon>
        <taxon>Polyneoptera</taxon>
        <taxon>Dictyoptera</taxon>
        <taxon>Blattodea</taxon>
        <taxon>Blattoidea</taxon>
        <taxon>Blattidae</taxon>
        <taxon>Blattinae</taxon>
        <taxon>Periplaneta</taxon>
    </lineage>
</organism>
<evidence type="ECO:0000313" key="8">
    <source>
        <dbReference type="Proteomes" id="UP001148838"/>
    </source>
</evidence>
<evidence type="ECO:0000313" key="7">
    <source>
        <dbReference type="EMBL" id="KAJ4431670.1"/>
    </source>
</evidence>
<keyword evidence="2" id="KW-1003">Cell membrane</keyword>
<dbReference type="Proteomes" id="UP001148838">
    <property type="component" value="Unassembled WGS sequence"/>
</dbReference>
<evidence type="ECO:0000256" key="6">
    <source>
        <dbReference type="SAM" id="Phobius"/>
    </source>
</evidence>
<evidence type="ECO:0000256" key="2">
    <source>
        <dbReference type="ARBA" id="ARBA00022475"/>
    </source>
</evidence>
<evidence type="ECO:0008006" key="9">
    <source>
        <dbReference type="Google" id="ProtNLM"/>
    </source>
</evidence>
<sequence>MDCCRSAFATTNKDMQKLFDNFLRTLDSFPPEISLGDFTVINRALFISLGTMMTTYLIVLLQFNMSSSDSHGYNITLQI</sequence>
<proteinExistence type="predicted"/>
<accession>A0ABQ8SDA2</accession>
<evidence type="ECO:0000256" key="4">
    <source>
        <dbReference type="ARBA" id="ARBA00022989"/>
    </source>
</evidence>
<evidence type="ECO:0000256" key="1">
    <source>
        <dbReference type="ARBA" id="ARBA00004651"/>
    </source>
</evidence>
<feature type="transmembrane region" description="Helical" evidence="6">
    <location>
        <begin position="40"/>
        <end position="61"/>
    </location>
</feature>
<name>A0ABQ8SDA2_PERAM</name>
<comment type="subcellular location">
    <subcellularLocation>
        <location evidence="1">Cell membrane</location>
        <topology evidence="1">Multi-pass membrane protein</topology>
    </subcellularLocation>
</comment>
<evidence type="ECO:0000256" key="5">
    <source>
        <dbReference type="ARBA" id="ARBA00023136"/>
    </source>
</evidence>
<reference evidence="7 8" key="1">
    <citation type="journal article" date="2022" name="Allergy">
        <title>Genome assembly and annotation of Periplaneta americana reveal a comprehensive cockroach allergen profile.</title>
        <authorList>
            <person name="Wang L."/>
            <person name="Xiong Q."/>
            <person name="Saelim N."/>
            <person name="Wang L."/>
            <person name="Nong W."/>
            <person name="Wan A.T."/>
            <person name="Shi M."/>
            <person name="Liu X."/>
            <person name="Cao Q."/>
            <person name="Hui J.H.L."/>
            <person name="Sookrung N."/>
            <person name="Leung T.F."/>
            <person name="Tungtrongchitr A."/>
            <person name="Tsui S.K.W."/>
        </authorList>
    </citation>
    <scope>NUCLEOTIDE SEQUENCE [LARGE SCALE GENOMIC DNA]</scope>
    <source>
        <strain evidence="7">PWHHKU_190912</strain>
    </source>
</reference>
<dbReference type="EMBL" id="JAJSOF020000031">
    <property type="protein sequence ID" value="KAJ4431670.1"/>
    <property type="molecule type" value="Genomic_DNA"/>
</dbReference>
<protein>
    <recommendedName>
        <fullName evidence="9">Gustatory receptor</fullName>
    </recommendedName>
</protein>
<comment type="caution">
    <text evidence="7">The sequence shown here is derived from an EMBL/GenBank/DDBJ whole genome shotgun (WGS) entry which is preliminary data.</text>
</comment>
<keyword evidence="3 6" id="KW-0812">Transmembrane</keyword>
<keyword evidence="5 6" id="KW-0472">Membrane</keyword>
<evidence type="ECO:0000256" key="3">
    <source>
        <dbReference type="ARBA" id="ARBA00022692"/>
    </source>
</evidence>